<evidence type="ECO:0000259" key="5">
    <source>
        <dbReference type="Pfam" id="PF25975"/>
    </source>
</evidence>
<dbReference type="PANTHER" id="PTHR30097:SF16">
    <property type="entry name" value="CATION EFFLUX SYSTEM (CZCB-LIKE)"/>
    <property type="match status" value="1"/>
</dbReference>
<comment type="similarity">
    <text evidence="1">Belongs to the membrane fusion protein (MFP) (TC 8.A.1) family.</text>
</comment>
<evidence type="ECO:0000256" key="3">
    <source>
        <dbReference type="SAM" id="Coils"/>
    </source>
</evidence>
<dbReference type="InterPro" id="IPR006143">
    <property type="entry name" value="RND_pump_MFP"/>
</dbReference>
<dbReference type="PANTHER" id="PTHR30097">
    <property type="entry name" value="CATION EFFLUX SYSTEM PROTEIN CUSB"/>
    <property type="match status" value="1"/>
</dbReference>
<evidence type="ECO:0000256" key="2">
    <source>
        <dbReference type="ARBA" id="ARBA00022448"/>
    </source>
</evidence>
<dbReference type="EMBL" id="MCRM02000001">
    <property type="protein sequence ID" value="PNV76764.1"/>
    <property type="molecule type" value="Genomic_DNA"/>
</dbReference>
<sequence>MNMLFRTRARLILFLAGLAFLLTFTTLLIRKTKNVPNSFPEKPSVSADGSKIEFKKGSPGLAMIKIVEIDKNGNFVNIHAPARLIASTVASVSEGDPLVLFESPEIQKLYQGYLHSKNTLNQSSKNLERIRDMFRRKVANEKDLIEAETEAENAAAKVAELEGKLRALGLNPSMLNKAGLHTAWVISDVPESQLHNLKKGTDVELKFSSFPNEVWRGKAEALGDNVDPITRTVKVRITIANADRKLKPGMYATVKFPESLNSGAILLPAIAAVSVEGKTYVFLEGKPGEFFRREITLGVSNEDVVSVLDGLEKGERVVVDGAILLKGLSFGF</sequence>
<proteinExistence type="inferred from homology"/>
<evidence type="ECO:0000259" key="4">
    <source>
        <dbReference type="Pfam" id="PF25954"/>
    </source>
</evidence>
<evidence type="ECO:0000313" key="6">
    <source>
        <dbReference type="EMBL" id="PNV76764.1"/>
    </source>
</evidence>
<dbReference type="InterPro" id="IPR058792">
    <property type="entry name" value="Beta-barrel_RND_2"/>
</dbReference>
<name>A0ABX4YNA9_9LEPT</name>
<keyword evidence="3" id="KW-0175">Coiled coil</keyword>
<dbReference type="Gene3D" id="2.40.30.170">
    <property type="match status" value="1"/>
</dbReference>
<dbReference type="Pfam" id="PF25954">
    <property type="entry name" value="Beta-barrel_RND_2"/>
    <property type="match status" value="1"/>
</dbReference>
<dbReference type="Gene3D" id="1.10.287.470">
    <property type="entry name" value="Helix hairpin bin"/>
    <property type="match status" value="1"/>
</dbReference>
<accession>A0ABX4YNA9</accession>
<dbReference type="NCBIfam" id="TIGR01730">
    <property type="entry name" value="RND_mfp"/>
    <property type="match status" value="1"/>
</dbReference>
<dbReference type="Proteomes" id="UP000094669">
    <property type="component" value="Unassembled WGS sequence"/>
</dbReference>
<organism evidence="6 7">
    <name type="scientific">Leptospira inadai serovar Lyme</name>
    <dbReference type="NCBI Taxonomy" id="293084"/>
    <lineage>
        <taxon>Bacteria</taxon>
        <taxon>Pseudomonadati</taxon>
        <taxon>Spirochaetota</taxon>
        <taxon>Spirochaetia</taxon>
        <taxon>Leptospirales</taxon>
        <taxon>Leptospiraceae</taxon>
        <taxon>Leptospira</taxon>
    </lineage>
</organism>
<dbReference type="InterPro" id="IPR058649">
    <property type="entry name" value="CzcB_C"/>
</dbReference>
<feature type="domain" description="CusB-like beta-barrel" evidence="4">
    <location>
        <begin position="183"/>
        <end position="256"/>
    </location>
</feature>
<evidence type="ECO:0000256" key="1">
    <source>
        <dbReference type="ARBA" id="ARBA00009477"/>
    </source>
</evidence>
<evidence type="ECO:0000313" key="7">
    <source>
        <dbReference type="Proteomes" id="UP000094669"/>
    </source>
</evidence>
<dbReference type="Pfam" id="PF25975">
    <property type="entry name" value="CzcB_C"/>
    <property type="match status" value="1"/>
</dbReference>
<feature type="domain" description="CzcB-like C-terminal circularly permuted SH3-like" evidence="5">
    <location>
        <begin position="268"/>
        <end position="326"/>
    </location>
</feature>
<keyword evidence="7" id="KW-1185">Reference proteome</keyword>
<dbReference type="SUPFAM" id="SSF111369">
    <property type="entry name" value="HlyD-like secretion proteins"/>
    <property type="match status" value="1"/>
</dbReference>
<gene>
    <name evidence="6" type="ORF">BES34_000270</name>
</gene>
<protein>
    <submittedName>
        <fullName evidence="6">Efflux transporter periplasmic adaptor subunit</fullName>
    </submittedName>
</protein>
<comment type="caution">
    <text evidence="6">The sequence shown here is derived from an EMBL/GenBank/DDBJ whole genome shotgun (WGS) entry which is preliminary data.</text>
</comment>
<dbReference type="Gene3D" id="2.40.420.20">
    <property type="match status" value="1"/>
</dbReference>
<dbReference type="RefSeq" id="WP_020988924.1">
    <property type="nucleotide sequence ID" value="NZ_MCRM02000001.1"/>
</dbReference>
<feature type="coiled-coil region" evidence="3">
    <location>
        <begin position="144"/>
        <end position="171"/>
    </location>
</feature>
<dbReference type="InterPro" id="IPR051909">
    <property type="entry name" value="MFP_Cation_Efflux"/>
</dbReference>
<reference evidence="6" key="1">
    <citation type="submission" date="2018-01" db="EMBL/GenBank/DDBJ databases">
        <title>Genomic characterization of Leptospira inadai serogroup Lyme isolated from captured rat in Brazil and comparative analysis with human reference strain.</title>
        <authorList>
            <person name="Moreno L.Z."/>
            <person name="Loureiro A.P."/>
            <person name="Miraglia F."/>
            <person name="Kremer F.S."/>
            <person name="Eslabao M.R."/>
            <person name="Dellagostin O.A."/>
            <person name="Lilenbaum W."/>
            <person name="Moreno A.M."/>
        </authorList>
    </citation>
    <scope>NUCLEOTIDE SEQUENCE [LARGE SCALE GENOMIC DNA]</scope>
    <source>
        <strain evidence="6">M34/99</strain>
    </source>
</reference>
<keyword evidence="2" id="KW-0813">Transport</keyword>